<feature type="compositionally biased region" description="Polar residues" evidence="1">
    <location>
        <begin position="284"/>
        <end position="303"/>
    </location>
</feature>
<comment type="caution">
    <text evidence="2">The sequence shown here is derived from an EMBL/GenBank/DDBJ whole genome shotgun (WGS) entry which is preliminary data.</text>
</comment>
<name>A0ABR0KMV9_9EURO</name>
<gene>
    <name evidence="2" type="ORF">LTR24_000749</name>
</gene>
<evidence type="ECO:0000313" key="3">
    <source>
        <dbReference type="Proteomes" id="UP001345013"/>
    </source>
</evidence>
<evidence type="ECO:0000256" key="1">
    <source>
        <dbReference type="SAM" id="MobiDB-lite"/>
    </source>
</evidence>
<feature type="region of interest" description="Disordered" evidence="1">
    <location>
        <begin position="264"/>
        <end position="315"/>
    </location>
</feature>
<proteinExistence type="predicted"/>
<dbReference type="Proteomes" id="UP001345013">
    <property type="component" value="Unassembled WGS sequence"/>
</dbReference>
<protein>
    <submittedName>
        <fullName evidence="2">Uncharacterized protein</fullName>
    </submittedName>
</protein>
<feature type="compositionally biased region" description="Polar residues" evidence="1">
    <location>
        <begin position="340"/>
        <end position="370"/>
    </location>
</feature>
<reference evidence="2 3" key="1">
    <citation type="submission" date="2023-08" db="EMBL/GenBank/DDBJ databases">
        <title>Black Yeasts Isolated from many extreme environments.</title>
        <authorList>
            <person name="Coleine C."/>
            <person name="Stajich J.E."/>
            <person name="Selbmann L."/>
        </authorList>
    </citation>
    <scope>NUCLEOTIDE SEQUENCE [LARGE SCALE GENOMIC DNA]</scope>
    <source>
        <strain evidence="2 3">CCFEE 5885</strain>
    </source>
</reference>
<sequence length="599" mass="67270">MDRIHAALYGSDRSTTDAAHIVNKAHVGLDQQAQKLRDSAVVEAQLHLSTILGEGVGKSSFERQATFSKARHVVSGIVTSSQITTCFENGTQSRQYLQSLNTYDAEREGRDDTIPTHPEHKRALVGILVQAFKSTAVAKDKSKYLETFTDKKYDNRLVEARCWQILEFCIERSKRQALLRLWGGDKTKSEGTHVRDMKFADRFDGIVKILSTWKKSCDRVYQAPFIPQLVDNPDWAAKQTINNAVSNERKAVLLDIAKQAEEDVVEQYSSPATTPSPTKRRKTMSTPSSSRRCSVRTPRSGQTVDRAPPPRFPSIPQLSAYQSLPTFDDFTPSFHDFYHSTASSPTRNQQHTLRASPDPFSSQGTQSHFATESPAPKHDFNTANMRQRGDGDNFNISNIALNGITVYNPSPNTQTNHLTSTANLEPFLNLGSWQNNFTTTIPPTNAALTTNTAETRVNGTGRRYLESGHNTYESDTSGHISRTSAHAISITRQERTSHDNFSTSVQNRYNRQEHEHEHEHEHDRFMRHIQRAPLNVQQIPVLLQDGNGTGTGLTIGPGLDLGHQQTNLSAEDRDPLQSGWTWHDGSTFPDEYWQRSQMK</sequence>
<feature type="region of interest" description="Disordered" evidence="1">
    <location>
        <begin position="338"/>
        <end position="391"/>
    </location>
</feature>
<dbReference type="EMBL" id="JAVRRG010000005">
    <property type="protein sequence ID" value="KAK5100901.1"/>
    <property type="molecule type" value="Genomic_DNA"/>
</dbReference>
<feature type="compositionally biased region" description="Polar residues" evidence="1">
    <location>
        <begin position="267"/>
        <end position="277"/>
    </location>
</feature>
<keyword evidence="3" id="KW-1185">Reference proteome</keyword>
<accession>A0ABR0KMV9</accession>
<evidence type="ECO:0000313" key="2">
    <source>
        <dbReference type="EMBL" id="KAK5100901.1"/>
    </source>
</evidence>
<organism evidence="2 3">
    <name type="scientific">Lithohypha guttulata</name>
    <dbReference type="NCBI Taxonomy" id="1690604"/>
    <lineage>
        <taxon>Eukaryota</taxon>
        <taxon>Fungi</taxon>
        <taxon>Dikarya</taxon>
        <taxon>Ascomycota</taxon>
        <taxon>Pezizomycotina</taxon>
        <taxon>Eurotiomycetes</taxon>
        <taxon>Chaetothyriomycetidae</taxon>
        <taxon>Chaetothyriales</taxon>
        <taxon>Trichomeriaceae</taxon>
        <taxon>Lithohypha</taxon>
    </lineage>
</organism>